<accession>A0ABQ5VGF4</accession>
<name>A0ABQ5VGF4_9RHOB</name>
<evidence type="ECO:0000313" key="1">
    <source>
        <dbReference type="EMBL" id="GLQ26156.1"/>
    </source>
</evidence>
<comment type="caution">
    <text evidence="1">The sequence shown here is derived from an EMBL/GenBank/DDBJ whole genome shotgun (WGS) entry which is preliminary data.</text>
</comment>
<reference evidence="1" key="1">
    <citation type="journal article" date="2014" name="Int. J. Syst. Evol. Microbiol.">
        <title>Complete genome of a new Firmicutes species belonging to the dominant human colonic microbiota ('Ruminococcus bicirculans') reveals two chromosomes and a selective capacity to utilize plant glucans.</title>
        <authorList>
            <consortium name="NISC Comparative Sequencing Program"/>
            <person name="Wegmann U."/>
            <person name="Louis P."/>
            <person name="Goesmann A."/>
            <person name="Henrissat B."/>
            <person name="Duncan S.H."/>
            <person name="Flint H.J."/>
        </authorList>
    </citation>
    <scope>NUCLEOTIDE SEQUENCE</scope>
    <source>
        <strain evidence="1">NBRC 109915</strain>
    </source>
</reference>
<gene>
    <name evidence="1" type="ORF">GCM10007927_09590</name>
</gene>
<reference evidence="1" key="2">
    <citation type="submission" date="2023-01" db="EMBL/GenBank/DDBJ databases">
        <title>Draft genome sequence of Sulfitobacter pacificus strain NBRC 109915.</title>
        <authorList>
            <person name="Sun Q."/>
            <person name="Mori K."/>
        </authorList>
    </citation>
    <scope>NUCLEOTIDE SEQUENCE</scope>
    <source>
        <strain evidence="1">NBRC 109915</strain>
    </source>
</reference>
<keyword evidence="2" id="KW-1185">Reference proteome</keyword>
<organism evidence="1 2">
    <name type="scientific">Sulfitobacter pacificus</name>
    <dbReference type="NCBI Taxonomy" id="1499314"/>
    <lineage>
        <taxon>Bacteria</taxon>
        <taxon>Pseudomonadati</taxon>
        <taxon>Pseudomonadota</taxon>
        <taxon>Alphaproteobacteria</taxon>
        <taxon>Rhodobacterales</taxon>
        <taxon>Roseobacteraceae</taxon>
        <taxon>Sulfitobacter</taxon>
    </lineage>
</organism>
<dbReference type="Proteomes" id="UP001161388">
    <property type="component" value="Unassembled WGS sequence"/>
</dbReference>
<evidence type="ECO:0008006" key="3">
    <source>
        <dbReference type="Google" id="ProtNLM"/>
    </source>
</evidence>
<evidence type="ECO:0000313" key="2">
    <source>
        <dbReference type="Proteomes" id="UP001161388"/>
    </source>
</evidence>
<protein>
    <recommendedName>
        <fullName evidence="3">DUF982 domain-containing protein</fullName>
    </recommendedName>
</protein>
<dbReference type="RefSeq" id="WP_284371059.1">
    <property type="nucleotide sequence ID" value="NZ_BSNL01000001.1"/>
</dbReference>
<dbReference type="EMBL" id="BSNL01000001">
    <property type="protein sequence ID" value="GLQ26156.1"/>
    <property type="molecule type" value="Genomic_DNA"/>
</dbReference>
<sequence length="68" mass="7887">MKAFVFDCRGRDVPPVMVVHAKCFEVAKREAVHRFERTWPRKEFKGACIDVSRAEIEPAEKYFDIGEG</sequence>
<proteinExistence type="predicted"/>